<protein>
    <recommendedName>
        <fullName evidence="4">Secretion system C-terminal sorting domain-containing protein</fullName>
    </recommendedName>
</protein>
<feature type="signal peptide" evidence="1">
    <location>
        <begin position="1"/>
        <end position="19"/>
    </location>
</feature>
<dbReference type="SUPFAM" id="SSF49464">
    <property type="entry name" value="Carboxypeptidase regulatory domain-like"/>
    <property type="match status" value="1"/>
</dbReference>
<keyword evidence="1" id="KW-0732">Signal</keyword>
<dbReference type="Pfam" id="PF13620">
    <property type="entry name" value="CarboxypepD_reg"/>
    <property type="match status" value="1"/>
</dbReference>
<proteinExistence type="predicted"/>
<dbReference type="NCBIfam" id="TIGR04312">
    <property type="entry name" value="choice_anch_B"/>
    <property type="match status" value="1"/>
</dbReference>
<dbReference type="OrthoDB" id="9815940at2"/>
<dbReference type="SUPFAM" id="SSF101898">
    <property type="entry name" value="NHL repeat"/>
    <property type="match status" value="1"/>
</dbReference>
<evidence type="ECO:0000313" key="2">
    <source>
        <dbReference type="EMBL" id="PHK99598.1"/>
    </source>
</evidence>
<dbReference type="EMBL" id="PDLO01000001">
    <property type="protein sequence ID" value="PHK99598.1"/>
    <property type="molecule type" value="Genomic_DNA"/>
</dbReference>
<dbReference type="Proteomes" id="UP000226437">
    <property type="component" value="Unassembled WGS sequence"/>
</dbReference>
<dbReference type="GO" id="GO:0005576">
    <property type="term" value="C:extracellular region"/>
    <property type="evidence" value="ECO:0007669"/>
    <property type="project" value="TreeGrafter"/>
</dbReference>
<dbReference type="AlphaFoldDB" id="A0A2G0CI16"/>
<keyword evidence="3" id="KW-1185">Reference proteome</keyword>
<dbReference type="InterPro" id="IPR026444">
    <property type="entry name" value="Secre_tail"/>
</dbReference>
<dbReference type="RefSeq" id="WP_099104577.1">
    <property type="nucleotide sequence ID" value="NZ_JAATJF010000001.1"/>
</dbReference>
<evidence type="ECO:0000256" key="1">
    <source>
        <dbReference type="SAM" id="SignalP"/>
    </source>
</evidence>
<feature type="chain" id="PRO_5013894653" description="Secretion system C-terminal sorting domain-containing protein" evidence="1">
    <location>
        <begin position="20"/>
        <end position="795"/>
    </location>
</feature>
<sequence>MKQALLFFLLFLCLGRLPAQLNATLRSNVDFGVAVNDIWGYAAPDGTEYALMGLDTGIAVISLADPDAATVVDVTSQPTSIWRDVKSYREFAYATADQGSYGLTVIDLRELPERISYQPFTYEVPGYTGTFARAHNLYIDTLQGLLFTAGGDRSINDGGVLIFDLKEDPGVPRLIAQGPAVYAHDVYVQDNLMYTSEIYKGEMAVYDISDLGNIRKLGATQTPYRFAHNAWSNQDGTVVYTTDEVANASVAAFDLSDYNDIKLLDEYRPLTSLNTRTIPHNVHFIDDYLSISYYSDGLRVVDASEPTNLVEVANYDTYDGPDGGFNGAWGAYPYLPSGLTLVSDRQSGLFVVEVDYQRAARLRGTVTNGNTGGALNGARVEILAEQANLTTADATGNYATGIATAGTYRVVASAEGFYPDTVTLTLVNGEEVSQDFTLSSRQTASLNLIVADRQTGQAVPGAIVDLLHPDANYSGLSDSAGLVAYDEVYDYRYTLVATAWGYQLTILEDVHPIEAANDTIFLDRGYEDTFVSDLGWTVSGNATRGVWERGVPEATYNIEGPGQPGEDSPWDFGNQGYFTDPVGGNSNSRDVDQGETQLRSPLFDLTDYGSGVLLTYDYWFSNLSGNAPPNDSLTVALSNGDTTHTLAVYRGAVTEWQRDTVVLDGLLPFTATMQLIVTTSDERGSDNLVEAAFDNFRVLDSLMLSPTRPVAAQRNVAQLFPNPTAGAFQLAYNLQGYGGGQVDVFSTTGQLVHRQRLNHQQGSLQFGQGWAPGLYVVRITSSGGQLLQSVKAIKR</sequence>
<gene>
    <name evidence="2" type="ORF">CGL56_00675</name>
</gene>
<organism evidence="2 3">
    <name type="scientific">Neolewinella marina</name>
    <dbReference type="NCBI Taxonomy" id="438751"/>
    <lineage>
        <taxon>Bacteria</taxon>
        <taxon>Pseudomonadati</taxon>
        <taxon>Bacteroidota</taxon>
        <taxon>Saprospiria</taxon>
        <taxon>Saprospirales</taxon>
        <taxon>Lewinellaceae</taxon>
        <taxon>Neolewinella</taxon>
    </lineage>
</organism>
<dbReference type="Gene3D" id="2.60.40.1120">
    <property type="entry name" value="Carboxypeptidase-like, regulatory domain"/>
    <property type="match status" value="1"/>
</dbReference>
<evidence type="ECO:0000313" key="3">
    <source>
        <dbReference type="Proteomes" id="UP000226437"/>
    </source>
</evidence>
<reference evidence="2 3" key="1">
    <citation type="submission" date="2017-10" db="EMBL/GenBank/DDBJ databases">
        <title>The draft genome sequence of Lewinella marina KCTC 32374.</title>
        <authorList>
            <person name="Wang K."/>
        </authorList>
    </citation>
    <scope>NUCLEOTIDE SEQUENCE [LARGE SCALE GENOMIC DNA]</scope>
    <source>
        <strain evidence="2 3">MKG-38</strain>
    </source>
</reference>
<dbReference type="InterPro" id="IPR008969">
    <property type="entry name" value="CarboxyPept-like_regulatory"/>
</dbReference>
<accession>A0A2G0CI16</accession>
<dbReference type="PANTHER" id="PTHR38787:SF3">
    <property type="entry name" value="REGULATORY P DOMAIN-CONTAINING PROTEIN"/>
    <property type="match status" value="1"/>
</dbReference>
<evidence type="ECO:0008006" key="4">
    <source>
        <dbReference type="Google" id="ProtNLM"/>
    </source>
</evidence>
<name>A0A2G0CI16_9BACT</name>
<dbReference type="PANTHER" id="PTHR38787">
    <property type="entry name" value="REGULATORY P DOMAIN-CONTAINING PROTEIN"/>
    <property type="match status" value="1"/>
</dbReference>
<comment type="caution">
    <text evidence="2">The sequence shown here is derived from an EMBL/GenBank/DDBJ whole genome shotgun (WGS) entry which is preliminary data.</text>
</comment>
<dbReference type="InterPro" id="IPR027589">
    <property type="entry name" value="Choice_anch_B"/>
</dbReference>
<dbReference type="NCBIfam" id="TIGR04183">
    <property type="entry name" value="Por_Secre_tail"/>
    <property type="match status" value="1"/>
</dbReference>